<reference evidence="1 2" key="1">
    <citation type="submission" date="2021-05" db="EMBL/GenBank/DDBJ databases">
        <title>Direct Submission.</title>
        <authorList>
            <person name="Li K."/>
            <person name="Gao J."/>
        </authorList>
    </citation>
    <scope>NUCLEOTIDE SEQUENCE [LARGE SCALE GENOMIC DNA]</scope>
    <source>
        <strain evidence="1 2">Mg02</strain>
    </source>
</reference>
<dbReference type="InterPro" id="IPR020568">
    <property type="entry name" value="Ribosomal_Su5_D2-typ_SF"/>
</dbReference>
<sequence>MPSRNRIPLTRTVAGVYVRSIRYTCGGGHFAAAWAEAEPLPAGAPDGFVFDAAVPPRGPRGERMPPELARAFAEGARQAWTPLAAEEAEEYGPDEGPPPLAALVRLVDARWHAEDSTPRAFRVAGAMAAREISRCAVEGGLPRPVLRSRREPYLPWERGLVVPVGD</sequence>
<dbReference type="Gene3D" id="3.30.230.10">
    <property type="match status" value="1"/>
</dbReference>
<evidence type="ECO:0000313" key="1">
    <source>
        <dbReference type="EMBL" id="QUX21788.1"/>
    </source>
</evidence>
<evidence type="ECO:0000313" key="2">
    <source>
        <dbReference type="Proteomes" id="UP000676079"/>
    </source>
</evidence>
<accession>A0ABX8BMZ7</accession>
<protein>
    <submittedName>
        <fullName evidence="1">Uncharacterized protein</fullName>
    </submittedName>
</protein>
<proteinExistence type="predicted"/>
<dbReference type="InterPro" id="IPR014721">
    <property type="entry name" value="Ribsml_uS5_D2-typ_fold_subgr"/>
</dbReference>
<keyword evidence="2" id="KW-1185">Reference proteome</keyword>
<dbReference type="Proteomes" id="UP000676079">
    <property type="component" value="Chromosome"/>
</dbReference>
<name>A0ABX8BMZ7_9ACTN</name>
<organism evidence="1 2">
    <name type="scientific">Nocardiopsis changdeensis</name>
    <dbReference type="NCBI Taxonomy" id="2831969"/>
    <lineage>
        <taxon>Bacteria</taxon>
        <taxon>Bacillati</taxon>
        <taxon>Actinomycetota</taxon>
        <taxon>Actinomycetes</taxon>
        <taxon>Streptosporangiales</taxon>
        <taxon>Nocardiopsidaceae</taxon>
        <taxon>Nocardiopsis</taxon>
    </lineage>
</organism>
<dbReference type="RefSeq" id="WP_220563012.1">
    <property type="nucleotide sequence ID" value="NZ_CP074133.1"/>
</dbReference>
<dbReference type="SUPFAM" id="SSF54211">
    <property type="entry name" value="Ribosomal protein S5 domain 2-like"/>
    <property type="match status" value="1"/>
</dbReference>
<dbReference type="EMBL" id="CP074133">
    <property type="protein sequence ID" value="QUX21788.1"/>
    <property type="molecule type" value="Genomic_DNA"/>
</dbReference>
<gene>
    <name evidence="1" type="ORF">KGD84_25945</name>
</gene>